<dbReference type="InterPro" id="IPR040703">
    <property type="entry name" value="LCIB/C_CA"/>
</dbReference>
<keyword evidence="3" id="KW-1185">Reference proteome</keyword>
<dbReference type="RefSeq" id="XP_003056297.1">
    <property type="nucleotide sequence ID" value="XM_003056251.1"/>
</dbReference>
<feature type="domain" description="Limiting CO2-inducible protein B/C beta carbonyic anhydrase" evidence="1">
    <location>
        <begin position="95"/>
        <end position="329"/>
    </location>
</feature>
<dbReference type="Pfam" id="PF18599">
    <property type="entry name" value="LCIB_C_CA"/>
    <property type="match status" value="1"/>
</dbReference>
<dbReference type="PANTHER" id="PTHR38016:SF1">
    <property type="entry name" value="LIMITING CO2-INDUCIBLE PROTEIN B_C BETA CARBONYIC ANHYDRASE DOMAIN-CONTAINING PROTEIN"/>
    <property type="match status" value="1"/>
</dbReference>
<evidence type="ECO:0000259" key="1">
    <source>
        <dbReference type="Pfam" id="PF18599"/>
    </source>
</evidence>
<dbReference type="OMA" id="PSMEFIA"/>
<accession>C1MJZ1</accession>
<evidence type="ECO:0000313" key="3">
    <source>
        <dbReference type="Proteomes" id="UP000001876"/>
    </source>
</evidence>
<organism evidence="3">
    <name type="scientific">Micromonas pusilla (strain CCMP1545)</name>
    <name type="common">Picoplanktonic green alga</name>
    <dbReference type="NCBI Taxonomy" id="564608"/>
    <lineage>
        <taxon>Eukaryota</taxon>
        <taxon>Viridiplantae</taxon>
        <taxon>Chlorophyta</taxon>
        <taxon>Mamiellophyceae</taxon>
        <taxon>Mamiellales</taxon>
        <taxon>Mamiellaceae</taxon>
        <taxon>Micromonas</taxon>
    </lineage>
</organism>
<proteinExistence type="predicted"/>
<dbReference type="AlphaFoldDB" id="C1MJZ1"/>
<gene>
    <name evidence="2" type="ORF">MICPUCDRAFT_46507</name>
</gene>
<dbReference type="eggNOG" id="ENOG502RYX4">
    <property type="taxonomic scope" value="Eukaryota"/>
</dbReference>
<dbReference type="EMBL" id="GG663736">
    <property type="protein sequence ID" value="EEH59673.1"/>
    <property type="molecule type" value="Genomic_DNA"/>
</dbReference>
<name>C1MJZ1_MICPC</name>
<sequence>MAISMSAAFGSVASLRADVKTRRGARTSVVVVRASGRTAGFKNNARTKHDSYNEHHGPEYMKHAGLDTLPDERARRHAYYDKRTANVQHHFRGSIGMDDWLFRVENKLAQFGFTGDNTIAHTNFCRDEITAPLKNGIHEMFGYAMDVDGLAGFTAAGLTGLGAGMSHSPTEWQTGKERYVFFAMPHIAVDSAGNPGDCIRAGRAGCSHACGALIKLQPKFTELRAGGMQIRPVGSCDAMDPEYSLLESRMLRAVQPSEVPAEGFDLVQVTKLADSVIQQDMEALVRASVDPGKADFAVVTGVQIHSYGHTLDEWHPNMEYICPTSMYVVVNGQRHDINLLEDCPPPAPRQLFALRGGDVVLETPESMPPAVGTYHAAH</sequence>
<dbReference type="OrthoDB" id="2014244at2759"/>
<reference evidence="2 3" key="1">
    <citation type="journal article" date="2009" name="Science">
        <title>Green evolution and dynamic adaptations revealed by genomes of the marine picoeukaryotes Micromonas.</title>
        <authorList>
            <person name="Worden A.Z."/>
            <person name="Lee J.H."/>
            <person name="Mock T."/>
            <person name="Rouze P."/>
            <person name="Simmons M.P."/>
            <person name="Aerts A.L."/>
            <person name="Allen A.E."/>
            <person name="Cuvelier M.L."/>
            <person name="Derelle E."/>
            <person name="Everett M.V."/>
            <person name="Foulon E."/>
            <person name="Grimwood J."/>
            <person name="Gundlach H."/>
            <person name="Henrissat B."/>
            <person name="Napoli C."/>
            <person name="McDonald S.M."/>
            <person name="Parker M.S."/>
            <person name="Rombauts S."/>
            <person name="Salamov A."/>
            <person name="Von Dassow P."/>
            <person name="Badger J.H."/>
            <person name="Coutinho P.M."/>
            <person name="Demir E."/>
            <person name="Dubchak I."/>
            <person name="Gentemann C."/>
            <person name="Eikrem W."/>
            <person name="Gready J.E."/>
            <person name="John U."/>
            <person name="Lanier W."/>
            <person name="Lindquist E.A."/>
            <person name="Lucas S."/>
            <person name="Mayer K.F."/>
            <person name="Moreau H."/>
            <person name="Not F."/>
            <person name="Otillar R."/>
            <person name="Panaud O."/>
            <person name="Pangilinan J."/>
            <person name="Paulsen I."/>
            <person name="Piegu B."/>
            <person name="Poliakov A."/>
            <person name="Robbens S."/>
            <person name="Schmutz J."/>
            <person name="Toulza E."/>
            <person name="Wyss T."/>
            <person name="Zelensky A."/>
            <person name="Zhou K."/>
            <person name="Armbrust E.V."/>
            <person name="Bhattacharya D."/>
            <person name="Goodenough U.W."/>
            <person name="Van de Peer Y."/>
            <person name="Grigoriev I.V."/>
        </authorList>
    </citation>
    <scope>NUCLEOTIDE SEQUENCE [LARGE SCALE GENOMIC DNA]</scope>
    <source>
        <strain evidence="2 3">CCMP1545</strain>
    </source>
</reference>
<dbReference type="PANTHER" id="PTHR38016">
    <property type="entry name" value="UNNAMED PRODUCT"/>
    <property type="match status" value="1"/>
</dbReference>
<protein>
    <submittedName>
        <fullName evidence="2">Predicted protein</fullName>
    </submittedName>
</protein>
<dbReference type="GeneID" id="9681905"/>
<dbReference type="STRING" id="564608.C1MJZ1"/>
<dbReference type="Proteomes" id="UP000001876">
    <property type="component" value="Unassembled WGS sequence"/>
</dbReference>
<evidence type="ECO:0000313" key="2">
    <source>
        <dbReference type="EMBL" id="EEH59673.1"/>
    </source>
</evidence>
<dbReference type="KEGG" id="mpp:MICPUCDRAFT_46507"/>